<dbReference type="InterPro" id="IPR012337">
    <property type="entry name" value="RNaseH-like_sf"/>
</dbReference>
<evidence type="ECO:0000256" key="11">
    <source>
        <dbReference type="ARBA" id="ARBA00022842"/>
    </source>
</evidence>
<feature type="binding site" evidence="17">
    <location>
        <position position="158"/>
    </location>
    <ligand>
        <name>a divalent metal cation</name>
        <dbReference type="ChEBI" id="CHEBI:60240"/>
        <label>1</label>
        <note>catalytic</note>
    </ligand>
</feature>
<evidence type="ECO:0000256" key="14">
    <source>
        <dbReference type="ARBA" id="ARBA00049244"/>
    </source>
</evidence>
<evidence type="ECO:0000256" key="9">
    <source>
        <dbReference type="ARBA" id="ARBA00022801"/>
    </source>
</evidence>
<evidence type="ECO:0000256" key="8">
    <source>
        <dbReference type="ARBA" id="ARBA00022723"/>
    </source>
</evidence>
<evidence type="ECO:0000256" key="7">
    <source>
        <dbReference type="ARBA" id="ARBA00022722"/>
    </source>
</evidence>
<evidence type="ECO:0000256" key="16">
    <source>
        <dbReference type="PIRSR" id="PIRSR606309-2"/>
    </source>
</evidence>
<dbReference type="SMART" id="SM00479">
    <property type="entry name" value="EXOIII"/>
    <property type="match status" value="1"/>
</dbReference>
<evidence type="ECO:0000256" key="1">
    <source>
        <dbReference type="ARBA" id="ARBA00001936"/>
    </source>
</evidence>
<dbReference type="SUPFAM" id="SSF53098">
    <property type="entry name" value="Ribonuclease H-like"/>
    <property type="match status" value="1"/>
</dbReference>
<evidence type="ECO:0000256" key="2">
    <source>
        <dbReference type="ARBA" id="ARBA00012417"/>
    </source>
</evidence>
<dbReference type="InterPro" id="IPR006309">
    <property type="entry name" value="DnaQ_proteo"/>
</dbReference>
<comment type="cofactor">
    <cofactor evidence="1 18">
        <name>Mn(2+)</name>
        <dbReference type="ChEBI" id="CHEBI:29035"/>
    </cofactor>
</comment>
<evidence type="ECO:0000256" key="5">
    <source>
        <dbReference type="ARBA" id="ARBA00022695"/>
    </source>
</evidence>
<comment type="cofactor">
    <cofactor evidence="17">
        <name>Mg(2+)</name>
        <dbReference type="ChEBI" id="CHEBI:18420"/>
    </cofactor>
    <cofactor evidence="17">
        <name>Mn(2+)</name>
        <dbReference type="ChEBI" id="CHEBI:29035"/>
    </cofactor>
    <text evidence="17">Binds 2 divalent metal cations. Magnesium or manganese.</text>
</comment>
<evidence type="ECO:0000256" key="13">
    <source>
        <dbReference type="ARBA" id="ARBA00023211"/>
    </source>
</evidence>
<dbReference type="InterPro" id="IPR006054">
    <property type="entry name" value="DnaQ"/>
</dbReference>
<evidence type="ECO:0000256" key="15">
    <source>
        <dbReference type="PIRSR" id="PIRSR606309-1"/>
    </source>
</evidence>
<name>A0A7C9LHN0_9GAMM</name>
<evidence type="ECO:0000313" key="20">
    <source>
        <dbReference type="EMBL" id="MUV14200.1"/>
    </source>
</evidence>
<evidence type="ECO:0000256" key="12">
    <source>
        <dbReference type="ARBA" id="ARBA00022932"/>
    </source>
</evidence>
<dbReference type="NCBIfam" id="TIGR00573">
    <property type="entry name" value="dnaq"/>
    <property type="match status" value="1"/>
</dbReference>
<dbReference type="RefSeq" id="WP_156641513.1">
    <property type="nucleotide sequence ID" value="NZ_WOXT01000002.1"/>
</dbReference>
<dbReference type="GO" id="GO:0003677">
    <property type="term" value="F:DNA binding"/>
    <property type="evidence" value="ECO:0007669"/>
    <property type="project" value="InterPro"/>
</dbReference>
<comment type="function">
    <text evidence="18">DNA polymerase III is a complex, multichain enzyme responsible for most of the replicative synthesis in bacteria. The epsilon subunit contain the editing function and is a proofreading 3'-5' exonuclease.</text>
</comment>
<keyword evidence="21" id="KW-1185">Reference proteome</keyword>
<dbReference type="GO" id="GO:0005829">
    <property type="term" value="C:cytosol"/>
    <property type="evidence" value="ECO:0007669"/>
    <property type="project" value="TreeGrafter"/>
</dbReference>
<evidence type="ECO:0000256" key="17">
    <source>
        <dbReference type="PIRSR" id="PIRSR606309-3"/>
    </source>
</evidence>
<comment type="subunit">
    <text evidence="18">DNA polymerase III contains a core (composed of alpha, epsilon and theta chains) that associates with a tau subunit. This core dimerizes to form the POLIII' complex. PolIII' associates with the gamma complex (composed of gamma, delta, delta', psi and chi chains) and with the beta chain to form the complete DNA polymerase III complex.</text>
</comment>
<dbReference type="GO" id="GO:0045004">
    <property type="term" value="P:DNA replication proofreading"/>
    <property type="evidence" value="ECO:0007669"/>
    <property type="project" value="TreeGrafter"/>
</dbReference>
<feature type="binding site" evidence="16">
    <location>
        <position position="158"/>
    </location>
    <ligand>
        <name>substrate</name>
    </ligand>
</feature>
<dbReference type="Gene3D" id="3.30.420.10">
    <property type="entry name" value="Ribonuclease H-like superfamily/Ribonuclease H"/>
    <property type="match status" value="1"/>
</dbReference>
<dbReference type="PANTHER" id="PTHR30231">
    <property type="entry name" value="DNA POLYMERASE III SUBUNIT EPSILON"/>
    <property type="match status" value="1"/>
</dbReference>
<feature type="binding site" evidence="17">
    <location>
        <position position="9"/>
    </location>
    <ligand>
        <name>a divalent metal cation</name>
        <dbReference type="ChEBI" id="CHEBI:60240"/>
        <label>1</label>
        <note>catalytic</note>
    </ligand>
</feature>
<comment type="caution">
    <text evidence="20">The sequence shown here is derived from an EMBL/GenBank/DDBJ whole genome shotgun (WGS) entry which is preliminary data.</text>
</comment>
<dbReference type="FunFam" id="3.30.420.10:FF:000012">
    <property type="entry name" value="DNA polymerase III subunit epsilon"/>
    <property type="match status" value="1"/>
</dbReference>
<proteinExistence type="predicted"/>
<evidence type="ECO:0000313" key="21">
    <source>
        <dbReference type="Proteomes" id="UP000479692"/>
    </source>
</evidence>
<evidence type="ECO:0000256" key="4">
    <source>
        <dbReference type="ARBA" id="ARBA00022679"/>
    </source>
</evidence>
<dbReference type="EMBL" id="WOXT01000002">
    <property type="protein sequence ID" value="MUV14200.1"/>
    <property type="molecule type" value="Genomic_DNA"/>
</dbReference>
<reference evidence="20 21" key="1">
    <citation type="submission" date="2019-12" db="EMBL/GenBank/DDBJ databases">
        <authorList>
            <person name="Xu J."/>
        </authorList>
    </citation>
    <scope>NUCLEOTIDE SEQUENCE [LARGE SCALE GENOMIC DNA]</scope>
    <source>
        <strain evidence="20 21">HX-5-24</strain>
    </source>
</reference>
<keyword evidence="13 17" id="KW-0464">Manganese</keyword>
<keyword evidence="8 17" id="KW-0479">Metal-binding</keyword>
<keyword evidence="12 18" id="KW-0239">DNA-directed DNA polymerase</keyword>
<dbReference type="NCBIfam" id="TIGR01406">
    <property type="entry name" value="dnaQ_proteo"/>
    <property type="match status" value="1"/>
</dbReference>
<evidence type="ECO:0000256" key="3">
    <source>
        <dbReference type="ARBA" id="ARBA00020352"/>
    </source>
</evidence>
<keyword evidence="5 18" id="KW-0548">Nucleotidyltransferase</keyword>
<dbReference type="PANTHER" id="PTHR30231:SF41">
    <property type="entry name" value="DNA POLYMERASE III SUBUNIT EPSILON"/>
    <property type="match status" value="1"/>
</dbReference>
<sequence length="243" mass="26638">MRQVVLDTETTGLSWDKGNRVVEIGCVELVERRPTGRTFQRYLKPDCVFEPGAQEVTGLTLEFLSDKPKFEEVVEEFLAFIDGAELVIHNAAFDLGFLDYELGRIGAHLGRVRDRCNVEDSLELARQRFPGQRNSLDALCRRLGVDNSHRHLHGALLDAQLLAEAYLALTSGQGEIGFAAAEDPARAVVAQFAATGGPRPRITATAEDLAAHDARLAVLRKKAGRAVWDVLLEEEAPAVLVPA</sequence>
<keyword evidence="11 17" id="KW-0460">Magnesium</keyword>
<organism evidence="20 21">
    <name type="scientific">Noviluteimonas gilva</name>
    <dbReference type="NCBI Taxonomy" id="2682097"/>
    <lineage>
        <taxon>Bacteria</taxon>
        <taxon>Pseudomonadati</taxon>
        <taxon>Pseudomonadota</taxon>
        <taxon>Gammaproteobacteria</taxon>
        <taxon>Lysobacterales</taxon>
        <taxon>Lysobacteraceae</taxon>
        <taxon>Noviluteimonas</taxon>
    </lineage>
</organism>
<keyword evidence="7 18" id="KW-0540">Nuclease</keyword>
<comment type="catalytic activity">
    <reaction evidence="14 18">
        <text>DNA(n) + a 2'-deoxyribonucleoside 5'-triphosphate = DNA(n+1) + diphosphate</text>
        <dbReference type="Rhea" id="RHEA:22508"/>
        <dbReference type="Rhea" id="RHEA-COMP:17339"/>
        <dbReference type="Rhea" id="RHEA-COMP:17340"/>
        <dbReference type="ChEBI" id="CHEBI:33019"/>
        <dbReference type="ChEBI" id="CHEBI:61560"/>
        <dbReference type="ChEBI" id="CHEBI:173112"/>
        <dbReference type="EC" id="2.7.7.7"/>
    </reaction>
</comment>
<dbReference type="Pfam" id="PF00929">
    <property type="entry name" value="RNase_T"/>
    <property type="match status" value="1"/>
</dbReference>
<keyword evidence="9 18" id="KW-0378">Hydrolase</keyword>
<feature type="active site" description="Proton acceptor" evidence="15">
    <location>
        <position position="153"/>
    </location>
</feature>
<feature type="binding site" evidence="17">
    <location>
        <position position="7"/>
    </location>
    <ligand>
        <name>a divalent metal cation</name>
        <dbReference type="ChEBI" id="CHEBI:60240"/>
        <label>1</label>
        <note>catalytic</note>
    </ligand>
</feature>
<dbReference type="EC" id="2.7.7.7" evidence="2 18"/>
<feature type="binding site" evidence="16">
    <location>
        <position position="9"/>
    </location>
    <ligand>
        <name>substrate</name>
    </ligand>
</feature>
<keyword evidence="4 18" id="KW-0808">Transferase</keyword>
<evidence type="ECO:0000256" key="6">
    <source>
        <dbReference type="ARBA" id="ARBA00022705"/>
    </source>
</evidence>
<evidence type="ECO:0000256" key="10">
    <source>
        <dbReference type="ARBA" id="ARBA00022839"/>
    </source>
</evidence>
<dbReference type="CDD" id="cd06131">
    <property type="entry name" value="DNA_pol_III_epsilon_Ecoli_like"/>
    <property type="match status" value="1"/>
</dbReference>
<dbReference type="NCBIfam" id="NF004316">
    <property type="entry name" value="PRK05711.1"/>
    <property type="match status" value="1"/>
</dbReference>
<dbReference type="AlphaFoldDB" id="A0A7C9LHN0"/>
<accession>A0A7C9LHN0</accession>
<protein>
    <recommendedName>
        <fullName evidence="3 18">DNA polymerase III subunit epsilon</fullName>
        <ecNumber evidence="2 18">2.7.7.7</ecNumber>
    </recommendedName>
</protein>
<dbReference type="GO" id="GO:0046872">
    <property type="term" value="F:metal ion binding"/>
    <property type="evidence" value="ECO:0007669"/>
    <property type="project" value="UniProtKB-KW"/>
</dbReference>
<feature type="binding site" evidence="16">
    <location>
        <position position="7"/>
    </location>
    <ligand>
        <name>substrate</name>
    </ligand>
</feature>
<dbReference type="InterPro" id="IPR036397">
    <property type="entry name" value="RNaseH_sf"/>
</dbReference>
<dbReference type="Proteomes" id="UP000479692">
    <property type="component" value="Unassembled WGS sequence"/>
</dbReference>
<feature type="domain" description="Exonuclease" evidence="19">
    <location>
        <begin position="2"/>
        <end position="175"/>
    </location>
</feature>
<dbReference type="GO" id="GO:0003887">
    <property type="term" value="F:DNA-directed DNA polymerase activity"/>
    <property type="evidence" value="ECO:0007669"/>
    <property type="project" value="UniProtKB-KW"/>
</dbReference>
<keyword evidence="6 18" id="KW-0235">DNA replication</keyword>
<evidence type="ECO:0000256" key="18">
    <source>
        <dbReference type="RuleBase" id="RU364087"/>
    </source>
</evidence>
<dbReference type="GO" id="GO:0008408">
    <property type="term" value="F:3'-5' exonuclease activity"/>
    <property type="evidence" value="ECO:0007669"/>
    <property type="project" value="TreeGrafter"/>
</dbReference>
<evidence type="ECO:0000259" key="19">
    <source>
        <dbReference type="SMART" id="SM00479"/>
    </source>
</evidence>
<gene>
    <name evidence="18 20" type="primary">dnaQ</name>
    <name evidence="20" type="ORF">GN331_08270</name>
</gene>
<dbReference type="InterPro" id="IPR013520">
    <property type="entry name" value="Ribonucl_H"/>
</dbReference>
<keyword evidence="10 18" id="KW-0269">Exonuclease</keyword>